<dbReference type="CDD" id="cd22231">
    <property type="entry name" value="RHH_NikR_HicB-like"/>
    <property type="match status" value="1"/>
</dbReference>
<dbReference type="InterPro" id="IPR038296">
    <property type="entry name" value="ParD_sf"/>
</dbReference>
<comment type="caution">
    <text evidence="1">The sequence shown here is derived from an EMBL/GenBank/DDBJ whole genome shotgun (WGS) entry which is preliminary data.</text>
</comment>
<dbReference type="Proteomes" id="UP000182344">
    <property type="component" value="Unassembled WGS sequence"/>
</dbReference>
<dbReference type="GO" id="GO:0006355">
    <property type="term" value="P:regulation of DNA-templated transcription"/>
    <property type="evidence" value="ECO:0007669"/>
    <property type="project" value="InterPro"/>
</dbReference>
<reference evidence="1 2" key="1">
    <citation type="journal article" date="2016" name="Environ. Microbiol.">
        <title>Genomic resolution of a cold subsurface aquifer community provides metabolic insights for novel microbes adapted to high CO concentrations.</title>
        <authorList>
            <person name="Probst A.J."/>
            <person name="Castelle C.J."/>
            <person name="Singh A."/>
            <person name="Brown C.T."/>
            <person name="Anantharaman K."/>
            <person name="Sharon I."/>
            <person name="Hug L.A."/>
            <person name="Burstein D."/>
            <person name="Emerson J.B."/>
            <person name="Thomas B.C."/>
            <person name="Banfield J.F."/>
        </authorList>
    </citation>
    <scope>NUCLEOTIDE SEQUENCE [LARGE SCALE GENOMIC DNA]</scope>
    <source>
        <strain evidence="1">CG2_30_35_20</strain>
    </source>
</reference>
<sequence length="71" mass="8105">MRTIINISLPSQMSTIVTEAVKSGNYASKSEFFRALIRDWMENRLVSELKQSQNELKMGTGTLLKSLKDLR</sequence>
<dbReference type="STRING" id="1805376.AUK05_02950"/>
<dbReference type="Gene3D" id="6.10.10.120">
    <property type="entry name" value="Antitoxin ParD1-like"/>
    <property type="match status" value="1"/>
</dbReference>
<proteinExistence type="predicted"/>
<evidence type="ECO:0000313" key="1">
    <source>
        <dbReference type="EMBL" id="OIP86722.1"/>
    </source>
</evidence>
<dbReference type="SUPFAM" id="SSF47598">
    <property type="entry name" value="Ribbon-helix-helix"/>
    <property type="match status" value="1"/>
</dbReference>
<evidence type="ECO:0000313" key="2">
    <source>
        <dbReference type="Proteomes" id="UP000182344"/>
    </source>
</evidence>
<name>A0A1J5HY37_9BACT</name>
<protein>
    <submittedName>
        <fullName evidence="1">Uncharacterized protein</fullName>
    </submittedName>
</protein>
<dbReference type="EMBL" id="MNZO01000044">
    <property type="protein sequence ID" value="OIP86722.1"/>
    <property type="molecule type" value="Genomic_DNA"/>
</dbReference>
<organism evidence="1 2">
    <name type="scientific">Candidatus Shapirobacteria bacterium CG2_30_35_20</name>
    <dbReference type="NCBI Taxonomy" id="1805376"/>
    <lineage>
        <taxon>Bacteria</taxon>
        <taxon>Candidatus Shapironibacteriota</taxon>
    </lineage>
</organism>
<accession>A0A1J5HY37</accession>
<gene>
    <name evidence="1" type="ORF">AUK05_02950</name>
</gene>
<dbReference type="InterPro" id="IPR010985">
    <property type="entry name" value="Ribbon_hlx_hlx"/>
</dbReference>
<dbReference type="AlphaFoldDB" id="A0A1J5HY37"/>